<evidence type="ECO:0000313" key="4">
    <source>
        <dbReference type="EMBL" id="RZC69073.1"/>
    </source>
</evidence>
<evidence type="ECO:0000259" key="3">
    <source>
        <dbReference type="PROSITE" id="PS50181"/>
    </source>
</evidence>
<dbReference type="Gene3D" id="3.90.640.10">
    <property type="entry name" value="Actin, Chain A, domain 4"/>
    <property type="match status" value="1"/>
</dbReference>
<organism evidence="4 5">
    <name type="scientific">Papaver somniferum</name>
    <name type="common">Opium poppy</name>
    <dbReference type="NCBI Taxonomy" id="3469"/>
    <lineage>
        <taxon>Eukaryota</taxon>
        <taxon>Viridiplantae</taxon>
        <taxon>Streptophyta</taxon>
        <taxon>Embryophyta</taxon>
        <taxon>Tracheophyta</taxon>
        <taxon>Spermatophyta</taxon>
        <taxon>Magnoliopsida</taxon>
        <taxon>Ranunculales</taxon>
        <taxon>Papaveraceae</taxon>
        <taxon>Papaveroideae</taxon>
        <taxon>Papaver</taxon>
    </lineage>
</organism>
<dbReference type="InterPro" id="IPR043129">
    <property type="entry name" value="ATPase_NBD"/>
</dbReference>
<dbReference type="Pfam" id="PF00022">
    <property type="entry name" value="Actin"/>
    <property type="match status" value="2"/>
</dbReference>
<dbReference type="STRING" id="3469.A0A4Y7K6U7"/>
<dbReference type="InterPro" id="IPR036047">
    <property type="entry name" value="F-box-like_dom_sf"/>
</dbReference>
<dbReference type="Pfam" id="PF12937">
    <property type="entry name" value="F-box-like"/>
    <property type="match status" value="1"/>
</dbReference>
<keyword evidence="2" id="KW-1133">Transmembrane helix</keyword>
<dbReference type="OMA" id="YPANTES"/>
<dbReference type="SUPFAM" id="SSF81383">
    <property type="entry name" value="F-box domain"/>
    <property type="match status" value="1"/>
</dbReference>
<keyword evidence="2" id="KW-0812">Transmembrane</keyword>
<dbReference type="AlphaFoldDB" id="A0A4Y7K6U7"/>
<accession>A0A4Y7K6U7</accession>
<sequence length="477" mass="53640">MAMIWRRVLGLVLTKSKSKLKSQNFNQLSSSTGAFDRIPFFVFFQILIFLGPKEAARLSVVCKSWKFVVSDNRLWILFLHNLQEESWENIDFSESCLRSGIGHPLLRSLSDQSTLLPYMHIYGQRAQHRGAVLIDGGSGYSKFGWSKDSSPSGYSATFMEFGDLESPMYSRLRHFFVTIYDRYIDDGTVIIGIFLLLLLAYIFDSRHLLQTFLQDEEETLYPANTESSRAARRQLEEAIYRVLFDMNVPAVCSINQAILALYAARRTSGIVVNIGFRVTSIVPRSSNTYHVSKRADGKKNMLAGSLYTIRTLKENLCYVASDYGSELSKDTNASYEVTGEGQFTLSEERFQTGEILFRPRLGGLRMMGLHQAVALCMDHCQAAKETEENDRWFKTVVLAGGTACLPGLPERLAKELSGLVSASMFNDVEVLPPPHGANSAWFGAKLVSNVSTFSEAWCMTKKQFRANYGHHSSTRGK</sequence>
<protein>
    <recommendedName>
        <fullName evidence="3">F-box domain-containing protein</fullName>
    </recommendedName>
</protein>
<evidence type="ECO:0000313" key="5">
    <source>
        <dbReference type="Proteomes" id="UP000316621"/>
    </source>
</evidence>
<dbReference type="PROSITE" id="PS50181">
    <property type="entry name" value="FBOX"/>
    <property type="match status" value="1"/>
</dbReference>
<dbReference type="SMART" id="SM00256">
    <property type="entry name" value="FBOX"/>
    <property type="match status" value="1"/>
</dbReference>
<evidence type="ECO:0000256" key="1">
    <source>
        <dbReference type="RuleBase" id="RU000487"/>
    </source>
</evidence>
<dbReference type="PANTHER" id="PTHR11937">
    <property type="entry name" value="ACTIN"/>
    <property type="match status" value="1"/>
</dbReference>
<dbReference type="Proteomes" id="UP000316621">
    <property type="component" value="Chromosome 7"/>
</dbReference>
<evidence type="ECO:0000256" key="2">
    <source>
        <dbReference type="SAM" id="Phobius"/>
    </source>
</evidence>
<dbReference type="EMBL" id="CM010721">
    <property type="protein sequence ID" value="RZC69073.1"/>
    <property type="molecule type" value="Genomic_DNA"/>
</dbReference>
<feature type="transmembrane region" description="Helical" evidence="2">
    <location>
        <begin position="183"/>
        <end position="203"/>
    </location>
</feature>
<dbReference type="SUPFAM" id="SSF53067">
    <property type="entry name" value="Actin-like ATPase domain"/>
    <property type="match status" value="2"/>
</dbReference>
<dbReference type="InterPro" id="IPR001810">
    <property type="entry name" value="F-box_dom"/>
</dbReference>
<name>A0A4Y7K6U7_PAPSO</name>
<feature type="domain" description="F-box" evidence="3">
    <location>
        <begin position="32"/>
        <end position="78"/>
    </location>
</feature>
<dbReference type="Gramene" id="RZC69073">
    <property type="protein sequence ID" value="RZC69073"/>
    <property type="gene ID" value="C5167_032183"/>
</dbReference>
<keyword evidence="2" id="KW-0472">Membrane</keyword>
<dbReference type="Gene3D" id="1.20.1280.50">
    <property type="match status" value="1"/>
</dbReference>
<dbReference type="CDD" id="cd22156">
    <property type="entry name" value="F-box_AtARP8-like"/>
    <property type="match status" value="1"/>
</dbReference>
<proteinExistence type="inferred from homology"/>
<dbReference type="Gene3D" id="3.30.420.40">
    <property type="match status" value="2"/>
</dbReference>
<reference evidence="4 5" key="1">
    <citation type="journal article" date="2018" name="Science">
        <title>The opium poppy genome and morphinan production.</title>
        <authorList>
            <person name="Guo L."/>
            <person name="Winzer T."/>
            <person name="Yang X."/>
            <person name="Li Y."/>
            <person name="Ning Z."/>
            <person name="He Z."/>
            <person name="Teodor R."/>
            <person name="Lu Y."/>
            <person name="Bowser T.A."/>
            <person name="Graham I.A."/>
            <person name="Ye K."/>
        </authorList>
    </citation>
    <scope>NUCLEOTIDE SEQUENCE [LARGE SCALE GENOMIC DNA]</scope>
    <source>
        <strain evidence="5">cv. HN1</strain>
        <tissue evidence="4">Leaves</tissue>
    </source>
</reference>
<keyword evidence="5" id="KW-1185">Reference proteome</keyword>
<dbReference type="InterPro" id="IPR004000">
    <property type="entry name" value="Actin"/>
</dbReference>
<comment type="similarity">
    <text evidence="1">Belongs to the actin family.</text>
</comment>
<gene>
    <name evidence="4" type="ORF">C5167_032183</name>
</gene>
<dbReference type="SMART" id="SM00268">
    <property type="entry name" value="ACTIN"/>
    <property type="match status" value="1"/>
</dbReference>